<sequence>MRVKPVGLVALLVSSLLPTALCADFNAMRAKSNYQILCQGCHTPDGSGGRGVPRLTDSIGRFLSSQEGREYIIRVPGSANSPLDSDQLAELINWSIEQFAGESLPASWQHYSADEVAEYRKKPLFEVFDYRAKLLDEPLAKDE</sequence>
<dbReference type="EMBL" id="CP018632">
    <property type="protein sequence ID" value="ASJ74018.1"/>
    <property type="molecule type" value="Genomic_DNA"/>
</dbReference>
<evidence type="ECO:0000256" key="1">
    <source>
        <dbReference type="SAM" id="SignalP"/>
    </source>
</evidence>
<dbReference type="InterPro" id="IPR036909">
    <property type="entry name" value="Cyt_c-like_dom_sf"/>
</dbReference>
<name>A0A2Z2NWC7_9GAMM</name>
<dbReference type="GO" id="GO:0009055">
    <property type="term" value="F:electron transfer activity"/>
    <property type="evidence" value="ECO:0007669"/>
    <property type="project" value="InterPro"/>
</dbReference>
<evidence type="ECO:0000313" key="3">
    <source>
        <dbReference type="Proteomes" id="UP000250079"/>
    </source>
</evidence>
<keyword evidence="3" id="KW-1185">Reference proteome</keyword>
<dbReference type="SUPFAM" id="SSF46626">
    <property type="entry name" value="Cytochrome c"/>
    <property type="match status" value="1"/>
</dbReference>
<feature type="chain" id="PRO_5016332177" description="Cytochrome c-552" evidence="1">
    <location>
        <begin position="24"/>
        <end position="143"/>
    </location>
</feature>
<keyword evidence="1" id="KW-0732">Signal</keyword>
<evidence type="ECO:0000313" key="2">
    <source>
        <dbReference type="EMBL" id="ASJ74018.1"/>
    </source>
</evidence>
<feature type="signal peptide" evidence="1">
    <location>
        <begin position="1"/>
        <end position="23"/>
    </location>
</feature>
<gene>
    <name evidence="2" type="ORF">IMCC3135_19695</name>
</gene>
<dbReference type="AlphaFoldDB" id="A0A2Z2NWC7"/>
<dbReference type="Proteomes" id="UP000250079">
    <property type="component" value="Chromosome"/>
</dbReference>
<accession>A0A2Z2NWC7</accession>
<reference evidence="2 3" key="1">
    <citation type="submission" date="2016-12" db="EMBL/GenBank/DDBJ databases">
        <authorList>
            <person name="Song W.-J."/>
            <person name="Kurnit D.M."/>
        </authorList>
    </citation>
    <scope>NUCLEOTIDE SEQUENCE [LARGE SCALE GENOMIC DNA]</scope>
    <source>
        <strain evidence="2 3">IMCC3135</strain>
    </source>
</reference>
<dbReference type="GO" id="GO:0020037">
    <property type="term" value="F:heme binding"/>
    <property type="evidence" value="ECO:0007669"/>
    <property type="project" value="InterPro"/>
</dbReference>
<evidence type="ECO:0008006" key="4">
    <source>
        <dbReference type="Google" id="ProtNLM"/>
    </source>
</evidence>
<organism evidence="2 3">
    <name type="scientific">Granulosicoccus antarcticus IMCC3135</name>
    <dbReference type="NCBI Taxonomy" id="1192854"/>
    <lineage>
        <taxon>Bacteria</taxon>
        <taxon>Pseudomonadati</taxon>
        <taxon>Pseudomonadota</taxon>
        <taxon>Gammaproteobacteria</taxon>
        <taxon>Chromatiales</taxon>
        <taxon>Granulosicoccaceae</taxon>
        <taxon>Granulosicoccus</taxon>
    </lineage>
</organism>
<protein>
    <recommendedName>
        <fullName evidence="4">Cytochrome c-552</fullName>
    </recommendedName>
</protein>
<dbReference type="Gene3D" id="1.10.760.10">
    <property type="entry name" value="Cytochrome c-like domain"/>
    <property type="match status" value="1"/>
</dbReference>
<proteinExistence type="predicted"/>
<dbReference type="KEGG" id="gai:IMCC3135_19695"/>